<feature type="binding site" evidence="11">
    <location>
        <position position="144"/>
    </location>
    <ligand>
        <name>Mg(2+)</name>
        <dbReference type="ChEBI" id="CHEBI:18420"/>
    </ligand>
</feature>
<comment type="subcellular location">
    <subcellularLocation>
        <location evidence="11">Cytoplasm</location>
    </subcellularLocation>
</comment>
<keyword evidence="9 11" id="KW-0057">Aromatic amino acid biosynthesis</keyword>
<evidence type="ECO:0000256" key="11">
    <source>
        <dbReference type="HAMAP-Rule" id="MF_00109"/>
    </source>
</evidence>
<comment type="catalytic activity">
    <reaction evidence="10 11">
        <text>shikimate + ATP = 3-phosphoshikimate + ADP + H(+)</text>
        <dbReference type="Rhea" id="RHEA:13121"/>
        <dbReference type="ChEBI" id="CHEBI:15378"/>
        <dbReference type="ChEBI" id="CHEBI:30616"/>
        <dbReference type="ChEBI" id="CHEBI:36208"/>
        <dbReference type="ChEBI" id="CHEBI:145989"/>
        <dbReference type="ChEBI" id="CHEBI:456216"/>
        <dbReference type="EC" id="2.7.1.71"/>
    </reaction>
</comment>
<evidence type="ECO:0000256" key="9">
    <source>
        <dbReference type="ARBA" id="ARBA00023141"/>
    </source>
</evidence>
<accession>A0A4Y4CU76</accession>
<keyword evidence="5 11" id="KW-0808">Transferase</keyword>
<evidence type="ECO:0000256" key="7">
    <source>
        <dbReference type="ARBA" id="ARBA00022777"/>
    </source>
</evidence>
<organism evidence="13 14">
    <name type="scientific">Zoogloea ramigera</name>
    <dbReference type="NCBI Taxonomy" id="350"/>
    <lineage>
        <taxon>Bacteria</taxon>
        <taxon>Pseudomonadati</taxon>
        <taxon>Pseudomonadota</taxon>
        <taxon>Betaproteobacteria</taxon>
        <taxon>Rhodocyclales</taxon>
        <taxon>Zoogloeaceae</taxon>
        <taxon>Zoogloea</taxon>
    </lineage>
</organism>
<keyword evidence="11" id="KW-0460">Magnesium</keyword>
<dbReference type="SMART" id="SM00530">
    <property type="entry name" value="HTH_XRE"/>
    <property type="match status" value="1"/>
</dbReference>
<dbReference type="Pfam" id="PF01381">
    <property type="entry name" value="HTH_3"/>
    <property type="match status" value="1"/>
</dbReference>
<dbReference type="GO" id="GO:0005829">
    <property type="term" value="C:cytosol"/>
    <property type="evidence" value="ECO:0007669"/>
    <property type="project" value="TreeGrafter"/>
</dbReference>
<dbReference type="GO" id="GO:0003677">
    <property type="term" value="F:DNA binding"/>
    <property type="evidence" value="ECO:0007669"/>
    <property type="project" value="InterPro"/>
</dbReference>
<dbReference type="Proteomes" id="UP000318422">
    <property type="component" value="Unassembled WGS sequence"/>
</dbReference>
<protein>
    <recommendedName>
        <fullName evidence="3 11">Shikimate kinase</fullName>
        <shortName evidence="11">SK</shortName>
        <ecNumber evidence="3 11">2.7.1.71</ecNumber>
    </recommendedName>
</protein>
<dbReference type="InterPro" id="IPR001387">
    <property type="entry name" value="Cro/C1-type_HTH"/>
</dbReference>
<dbReference type="GO" id="GO:0008652">
    <property type="term" value="P:amino acid biosynthetic process"/>
    <property type="evidence" value="ECO:0007669"/>
    <property type="project" value="UniProtKB-KW"/>
</dbReference>
<comment type="cofactor">
    <cofactor evidence="11">
        <name>Mg(2+)</name>
        <dbReference type="ChEBI" id="CHEBI:18420"/>
    </cofactor>
    <text evidence="11">Binds 1 Mg(2+) ion per subunit.</text>
</comment>
<dbReference type="GO" id="GO:0009423">
    <property type="term" value="P:chorismate biosynthetic process"/>
    <property type="evidence" value="ECO:0007669"/>
    <property type="project" value="UniProtKB-UniRule"/>
</dbReference>
<dbReference type="InterPro" id="IPR023000">
    <property type="entry name" value="Shikimate_kinase_CS"/>
</dbReference>
<dbReference type="HAMAP" id="MF_00109">
    <property type="entry name" value="Shikimate_kinase"/>
    <property type="match status" value="1"/>
</dbReference>
<gene>
    <name evidence="13" type="primary">aroK_2</name>
    <name evidence="11" type="synonym">aroK</name>
    <name evidence="13" type="ORF">ZRA01_17250</name>
</gene>
<comment type="similarity">
    <text evidence="2 11">Belongs to the shikimate kinase family.</text>
</comment>
<dbReference type="PROSITE" id="PS50943">
    <property type="entry name" value="HTH_CROC1"/>
    <property type="match status" value="1"/>
</dbReference>
<keyword evidence="4 11" id="KW-0028">Amino-acid biosynthesis</keyword>
<comment type="caution">
    <text evidence="11">Lacks conserved residue(s) required for the propagation of feature annotation.</text>
</comment>
<dbReference type="GO" id="GO:0009073">
    <property type="term" value="P:aromatic amino acid family biosynthetic process"/>
    <property type="evidence" value="ECO:0007669"/>
    <property type="project" value="UniProtKB-KW"/>
</dbReference>
<feature type="binding site" evidence="11">
    <location>
        <position position="209"/>
    </location>
    <ligand>
        <name>substrate</name>
    </ligand>
</feature>
<dbReference type="AlphaFoldDB" id="A0A4Y4CU76"/>
<feature type="binding site" evidence="11">
    <location>
        <position position="269"/>
    </location>
    <ligand>
        <name>substrate</name>
    </ligand>
</feature>
<keyword evidence="7 11" id="KW-0418">Kinase</keyword>
<evidence type="ECO:0000313" key="13">
    <source>
        <dbReference type="EMBL" id="GEC95652.1"/>
    </source>
</evidence>
<name>A0A4Y4CU76_ZOORA</name>
<evidence type="ECO:0000256" key="4">
    <source>
        <dbReference type="ARBA" id="ARBA00022605"/>
    </source>
</evidence>
<dbReference type="Gene3D" id="3.40.50.300">
    <property type="entry name" value="P-loop containing nucleotide triphosphate hydrolases"/>
    <property type="match status" value="1"/>
</dbReference>
<reference evidence="13 14" key="1">
    <citation type="submission" date="2019-06" db="EMBL/GenBank/DDBJ databases">
        <title>Whole genome shotgun sequence of Zoogloea ramigera NBRC 15342.</title>
        <authorList>
            <person name="Hosoyama A."/>
            <person name="Uohara A."/>
            <person name="Ohji S."/>
            <person name="Ichikawa N."/>
        </authorList>
    </citation>
    <scope>NUCLEOTIDE SEQUENCE [LARGE SCALE GENOMIC DNA]</scope>
    <source>
        <strain evidence="13 14">NBRC 15342</strain>
    </source>
</reference>
<comment type="caution">
    <text evidence="13">The sequence shown here is derived from an EMBL/GenBank/DDBJ whole genome shotgun (WGS) entry which is preliminary data.</text>
</comment>
<dbReference type="PANTHER" id="PTHR21087:SF16">
    <property type="entry name" value="SHIKIMATE KINASE 1, CHLOROPLASTIC"/>
    <property type="match status" value="1"/>
</dbReference>
<proteinExistence type="inferred from homology"/>
<dbReference type="SUPFAM" id="SSF47413">
    <property type="entry name" value="lambda repressor-like DNA-binding domains"/>
    <property type="match status" value="1"/>
</dbReference>
<dbReference type="UniPathway" id="UPA00053">
    <property type="reaction ID" value="UER00088"/>
</dbReference>
<evidence type="ECO:0000256" key="3">
    <source>
        <dbReference type="ARBA" id="ARBA00012154"/>
    </source>
</evidence>
<evidence type="ECO:0000313" key="14">
    <source>
        <dbReference type="Proteomes" id="UP000318422"/>
    </source>
</evidence>
<dbReference type="InterPro" id="IPR000623">
    <property type="entry name" value="Shikimate_kinase/TSH1"/>
</dbReference>
<dbReference type="GO" id="GO:0000287">
    <property type="term" value="F:magnesium ion binding"/>
    <property type="evidence" value="ECO:0007669"/>
    <property type="project" value="UniProtKB-UniRule"/>
</dbReference>
<comment type="subunit">
    <text evidence="11">Monomer.</text>
</comment>
<evidence type="ECO:0000256" key="6">
    <source>
        <dbReference type="ARBA" id="ARBA00022741"/>
    </source>
</evidence>
<dbReference type="CDD" id="cd00093">
    <property type="entry name" value="HTH_XRE"/>
    <property type="match status" value="1"/>
</dbReference>
<dbReference type="InterPro" id="IPR027417">
    <property type="entry name" value="P-loop_NTPase"/>
</dbReference>
<dbReference type="Pfam" id="PF01202">
    <property type="entry name" value="SKI"/>
    <property type="match status" value="1"/>
</dbReference>
<evidence type="ECO:0000256" key="1">
    <source>
        <dbReference type="ARBA" id="ARBA00004842"/>
    </source>
</evidence>
<dbReference type="InterPro" id="IPR031322">
    <property type="entry name" value="Shikimate/glucono_kinase"/>
</dbReference>
<dbReference type="SUPFAM" id="SSF52540">
    <property type="entry name" value="P-loop containing nucleoside triphosphate hydrolases"/>
    <property type="match status" value="1"/>
</dbReference>
<sequence>MTAAQDEQQNLAAAGLDEESARLLATLARNIRLFRSQRGMTRKNLAEQSGVSLPHLARLESSQGNVSVVVLGKVARALNQPLANLFSENELLSGDLALIVEFLRQQPAARLTDIRETLFSEFQSAASARSQRIALIGLRGAGKSTVGKALAVRLGRPFVELNEQIEREAGLSVQEIITLYGQAGYRKLEKRCLEELAVSQPEVVLATGGGIVVEPQTYQLLLGAFYTVWLRADPEVHFRRVMEQHDARIATPSHYREAMENIRNTLAAREHLGHMAPLAIDTTPLTVDEVVDKIVEGSGAAGRG</sequence>
<evidence type="ECO:0000256" key="2">
    <source>
        <dbReference type="ARBA" id="ARBA00006997"/>
    </source>
</evidence>
<keyword evidence="11" id="KW-0963">Cytoplasm</keyword>
<keyword evidence="14" id="KW-1185">Reference proteome</keyword>
<dbReference type="PRINTS" id="PR01100">
    <property type="entry name" value="SHIKIMTKNASE"/>
</dbReference>
<evidence type="ECO:0000256" key="10">
    <source>
        <dbReference type="ARBA" id="ARBA00048567"/>
    </source>
</evidence>
<evidence type="ECO:0000259" key="12">
    <source>
        <dbReference type="PROSITE" id="PS50943"/>
    </source>
</evidence>
<feature type="binding site" evidence="11">
    <location>
        <position position="186"/>
    </location>
    <ligand>
        <name>substrate</name>
    </ligand>
</feature>
<dbReference type="RefSeq" id="WP_218028685.1">
    <property type="nucleotide sequence ID" value="NZ_BJNV01000024.1"/>
</dbReference>
<comment type="pathway">
    <text evidence="1 11">Metabolic intermediate biosynthesis; chorismate biosynthesis; chorismate from D-erythrose 4-phosphate and phosphoenolpyruvate: step 5/7.</text>
</comment>
<comment type="function">
    <text evidence="11">Catalyzes the specific phosphorylation of the 3-hydroxyl group of shikimic acid using ATP as a cosubstrate.</text>
</comment>
<keyword evidence="6 11" id="KW-0547">Nucleotide-binding</keyword>
<dbReference type="PROSITE" id="PS01128">
    <property type="entry name" value="SHIKIMATE_KINASE"/>
    <property type="match status" value="1"/>
</dbReference>
<feature type="binding site" evidence="11">
    <location>
        <begin position="140"/>
        <end position="145"/>
    </location>
    <ligand>
        <name>ATP</name>
        <dbReference type="ChEBI" id="CHEBI:30616"/>
    </ligand>
</feature>
<keyword evidence="11" id="KW-0479">Metal-binding</keyword>
<dbReference type="GO" id="GO:0004765">
    <property type="term" value="F:shikimate kinase activity"/>
    <property type="evidence" value="ECO:0007669"/>
    <property type="project" value="UniProtKB-UniRule"/>
</dbReference>
<dbReference type="CDD" id="cd00464">
    <property type="entry name" value="SK"/>
    <property type="match status" value="1"/>
</dbReference>
<evidence type="ECO:0000256" key="8">
    <source>
        <dbReference type="ARBA" id="ARBA00022840"/>
    </source>
</evidence>
<evidence type="ECO:0000256" key="5">
    <source>
        <dbReference type="ARBA" id="ARBA00022679"/>
    </source>
</evidence>
<dbReference type="Gene3D" id="1.10.260.40">
    <property type="entry name" value="lambda repressor-like DNA-binding domains"/>
    <property type="match status" value="1"/>
</dbReference>
<dbReference type="NCBIfam" id="NF006015">
    <property type="entry name" value="PRK08154.1"/>
    <property type="match status" value="1"/>
</dbReference>
<feature type="domain" description="HTH cro/C1-type" evidence="12">
    <location>
        <begin position="31"/>
        <end position="85"/>
    </location>
</feature>
<keyword evidence="8 11" id="KW-0067">ATP-binding</keyword>
<feature type="binding site" evidence="11">
    <location>
        <position position="248"/>
    </location>
    <ligand>
        <name>ATP</name>
        <dbReference type="ChEBI" id="CHEBI:30616"/>
    </ligand>
</feature>
<dbReference type="EMBL" id="BJNV01000024">
    <property type="protein sequence ID" value="GEC95652.1"/>
    <property type="molecule type" value="Genomic_DNA"/>
</dbReference>
<dbReference type="InterPro" id="IPR010982">
    <property type="entry name" value="Lambda_DNA-bd_dom_sf"/>
</dbReference>
<dbReference type="GO" id="GO:0005524">
    <property type="term" value="F:ATP binding"/>
    <property type="evidence" value="ECO:0007669"/>
    <property type="project" value="UniProtKB-UniRule"/>
</dbReference>
<dbReference type="PANTHER" id="PTHR21087">
    <property type="entry name" value="SHIKIMATE KINASE"/>
    <property type="match status" value="1"/>
</dbReference>
<dbReference type="EC" id="2.7.1.71" evidence="3 11"/>